<sequence length="648" mass="74328">MSYKALYRKYRPTSFDQVVGQQHIINTLKNIILTRKIGHAYLFSGPKGSGKTSLANIFANVLNCMHGEDPTIACQNCKDKIGKSLDIIEMDAASNNGVNEIRDLKEKIEQSPIHSRFKIYIIDEVHMLTKSAFNALLKTLEEPPAHAIFIFATTDHQKIPLTIISRLQRFNFSKLTNEQIYEHLVKILTKEQINFTPEAVKLIARLSSGAMRDALSIADQSASFGGGSISVENLSTNFGIASNDLIIDLINLLYLGKVKETLKLFYQLKTLGSDPNQLVISLLNIIKEWLIYHLTKSLDFIEWIGIEEINLLKINKAFALGFLEELNEVLIKISRSEHPFELLEVFLLKMCSKENPLKKEIVVSKIQDKTPEIQQNIVIEQKDEELPDEVHDWGDLSKLSKSQNIIQEDLNFSTQNFDFEEKQQNNEVEVPNLNKKSELEFQNQDDFGLKKTFDEIDSETKVIDFSENFTQKISAIETYEDKWNDQEIANLLHIIQQGIQPNTKNSFNDNKNLSEKIISPSEKVKYEKMKLLEPTKILASTNTYILLTSDDDSILNKIYQIRNTEDFQKYINSIFSGYKHIFLSSKQQRKRAFNLFKNQFTSGSIPEDLKAIEQLTYLENRFKDQSTENKIKSIFGGAVNLMKRGKNE</sequence>
<keyword evidence="7" id="KW-0862">Zinc</keyword>
<dbReference type="KEGG" id="mcit:NCTC10181_00907"/>
<protein>
    <recommendedName>
        <fullName evidence="11">DNA polymerase III subunit gamma/tau</fullName>
        <ecNumber evidence="11">2.7.7.7</ecNumber>
    </recommendedName>
</protein>
<dbReference type="InterPro" id="IPR008921">
    <property type="entry name" value="DNA_pol3_clamp-load_cplx_C"/>
</dbReference>
<dbReference type="Gene3D" id="3.40.50.300">
    <property type="entry name" value="P-loop containing nucleotide triphosphate hydrolases"/>
    <property type="match status" value="1"/>
</dbReference>
<dbReference type="CDD" id="cd00009">
    <property type="entry name" value="AAA"/>
    <property type="match status" value="1"/>
</dbReference>
<comment type="similarity">
    <text evidence="1 11">Belongs to the DnaX/STICHEL family.</text>
</comment>
<evidence type="ECO:0000256" key="3">
    <source>
        <dbReference type="ARBA" id="ARBA00022695"/>
    </source>
</evidence>
<dbReference type="PANTHER" id="PTHR11669">
    <property type="entry name" value="REPLICATION FACTOR C / DNA POLYMERASE III GAMMA-TAU SUBUNIT"/>
    <property type="match status" value="1"/>
</dbReference>
<name>A0A449B374_9BACT</name>
<dbReference type="FunFam" id="3.40.50.300:FF:000014">
    <property type="entry name" value="DNA polymerase III subunit gamma/tau"/>
    <property type="match status" value="1"/>
</dbReference>
<dbReference type="GO" id="GO:0009360">
    <property type="term" value="C:DNA polymerase III complex"/>
    <property type="evidence" value="ECO:0007669"/>
    <property type="project" value="InterPro"/>
</dbReference>
<evidence type="ECO:0000256" key="10">
    <source>
        <dbReference type="ARBA" id="ARBA00049244"/>
    </source>
</evidence>
<evidence type="ECO:0000256" key="7">
    <source>
        <dbReference type="ARBA" id="ARBA00022833"/>
    </source>
</evidence>
<comment type="subunit">
    <text evidence="11">DNA polymerase III contains a core (composed of alpha, epsilon and theta chains) that associates with a tau subunit. This core dimerizes to form the POLIII' complex. PolIII' associates with the gamma complex (composed of gamma, delta, delta', psi and chi chains) and with the beta chain to form the complete DNA polymerase III complex.</text>
</comment>
<evidence type="ECO:0000256" key="5">
    <source>
        <dbReference type="ARBA" id="ARBA00022723"/>
    </source>
</evidence>
<dbReference type="GO" id="GO:0006261">
    <property type="term" value="P:DNA-templated DNA replication"/>
    <property type="evidence" value="ECO:0007669"/>
    <property type="project" value="TreeGrafter"/>
</dbReference>
<keyword evidence="9 11" id="KW-0239">DNA-directed DNA polymerase</keyword>
<dbReference type="FunFam" id="1.10.8.60:FF:000013">
    <property type="entry name" value="DNA polymerase III subunit gamma/tau"/>
    <property type="match status" value="1"/>
</dbReference>
<evidence type="ECO:0000259" key="12">
    <source>
        <dbReference type="SMART" id="SM00382"/>
    </source>
</evidence>
<proteinExistence type="inferred from homology"/>
<evidence type="ECO:0000256" key="8">
    <source>
        <dbReference type="ARBA" id="ARBA00022840"/>
    </source>
</evidence>
<dbReference type="InterPro" id="IPR001270">
    <property type="entry name" value="ClpA/B"/>
</dbReference>
<dbReference type="SUPFAM" id="SSF52540">
    <property type="entry name" value="P-loop containing nucleoside triphosphate hydrolases"/>
    <property type="match status" value="1"/>
</dbReference>
<dbReference type="GO" id="GO:0003677">
    <property type="term" value="F:DNA binding"/>
    <property type="evidence" value="ECO:0007669"/>
    <property type="project" value="InterPro"/>
</dbReference>
<dbReference type="InterPro" id="IPR012763">
    <property type="entry name" value="DNA_pol_III_sug/sutau_N"/>
</dbReference>
<organism evidence="13 14">
    <name type="scientific">Mycoplasmopsis citelli</name>
    <dbReference type="NCBI Taxonomy" id="171281"/>
    <lineage>
        <taxon>Bacteria</taxon>
        <taxon>Bacillati</taxon>
        <taxon>Mycoplasmatota</taxon>
        <taxon>Mycoplasmoidales</taxon>
        <taxon>Metamycoplasmataceae</taxon>
        <taxon>Mycoplasmopsis</taxon>
    </lineage>
</organism>
<reference evidence="13 14" key="1">
    <citation type="submission" date="2019-01" db="EMBL/GenBank/DDBJ databases">
        <authorList>
            <consortium name="Pathogen Informatics"/>
        </authorList>
    </citation>
    <scope>NUCLEOTIDE SEQUENCE [LARGE SCALE GENOMIC DNA]</scope>
    <source>
        <strain evidence="13 14">NCTC10181</strain>
    </source>
</reference>
<dbReference type="InterPro" id="IPR022754">
    <property type="entry name" value="DNA_pol_III_gamma-3"/>
</dbReference>
<dbReference type="GO" id="GO:0003887">
    <property type="term" value="F:DNA-directed DNA polymerase activity"/>
    <property type="evidence" value="ECO:0007669"/>
    <property type="project" value="UniProtKB-KW"/>
</dbReference>
<dbReference type="NCBIfam" id="NF004046">
    <property type="entry name" value="PRK05563.1"/>
    <property type="match status" value="1"/>
</dbReference>
<keyword evidence="2 11" id="KW-0808">Transferase</keyword>
<dbReference type="EC" id="2.7.7.7" evidence="11"/>
<keyword evidence="4 11" id="KW-0235">DNA replication</keyword>
<evidence type="ECO:0000313" key="14">
    <source>
        <dbReference type="Proteomes" id="UP000290985"/>
    </source>
</evidence>
<dbReference type="InterPro" id="IPR045085">
    <property type="entry name" value="HLD_clamp_pol_III_gamma_tau"/>
</dbReference>
<feature type="domain" description="AAA+ ATPase" evidence="12">
    <location>
        <begin position="37"/>
        <end position="176"/>
    </location>
</feature>
<evidence type="ECO:0000256" key="1">
    <source>
        <dbReference type="ARBA" id="ARBA00006360"/>
    </source>
</evidence>
<accession>A0A449B374</accession>
<evidence type="ECO:0000256" key="4">
    <source>
        <dbReference type="ARBA" id="ARBA00022705"/>
    </source>
</evidence>
<dbReference type="GO" id="GO:0046872">
    <property type="term" value="F:metal ion binding"/>
    <property type="evidence" value="ECO:0007669"/>
    <property type="project" value="UniProtKB-KW"/>
</dbReference>
<dbReference type="Proteomes" id="UP000290985">
    <property type="component" value="Chromosome"/>
</dbReference>
<dbReference type="GO" id="GO:0005524">
    <property type="term" value="F:ATP binding"/>
    <property type="evidence" value="ECO:0007669"/>
    <property type="project" value="UniProtKB-KW"/>
</dbReference>
<evidence type="ECO:0000256" key="6">
    <source>
        <dbReference type="ARBA" id="ARBA00022741"/>
    </source>
</evidence>
<dbReference type="InterPro" id="IPR003593">
    <property type="entry name" value="AAA+_ATPase"/>
</dbReference>
<dbReference type="InterPro" id="IPR027417">
    <property type="entry name" value="P-loop_NTPase"/>
</dbReference>
<dbReference type="Pfam" id="PF22608">
    <property type="entry name" value="DNAX_ATPase_lid"/>
    <property type="match status" value="1"/>
</dbReference>
<dbReference type="NCBIfam" id="TIGR02397">
    <property type="entry name" value="dnaX_nterm"/>
    <property type="match status" value="1"/>
</dbReference>
<keyword evidence="14" id="KW-1185">Reference proteome</keyword>
<dbReference type="Pfam" id="PF12169">
    <property type="entry name" value="DNA_pol3_gamma3"/>
    <property type="match status" value="1"/>
</dbReference>
<dbReference type="Gene3D" id="1.10.8.60">
    <property type="match status" value="1"/>
</dbReference>
<dbReference type="InterPro" id="IPR050238">
    <property type="entry name" value="DNA_Rep/Repair_Clamp_Loader"/>
</dbReference>
<keyword evidence="6 11" id="KW-0547">Nucleotide-binding</keyword>
<dbReference type="AlphaFoldDB" id="A0A449B374"/>
<dbReference type="PANTHER" id="PTHR11669:SF0">
    <property type="entry name" value="PROTEIN STICHEL-LIKE 2"/>
    <property type="match status" value="1"/>
</dbReference>
<dbReference type="OrthoDB" id="9810148at2"/>
<dbReference type="RefSeq" id="WP_129725820.1">
    <property type="nucleotide sequence ID" value="NZ_LR215036.1"/>
</dbReference>
<dbReference type="SUPFAM" id="SSF48019">
    <property type="entry name" value="post-AAA+ oligomerization domain-like"/>
    <property type="match status" value="1"/>
</dbReference>
<dbReference type="SMART" id="SM00382">
    <property type="entry name" value="AAA"/>
    <property type="match status" value="1"/>
</dbReference>
<evidence type="ECO:0000256" key="11">
    <source>
        <dbReference type="RuleBase" id="RU364063"/>
    </source>
</evidence>
<keyword evidence="8 11" id="KW-0067">ATP-binding</keyword>
<dbReference type="Pfam" id="PF13177">
    <property type="entry name" value="DNA_pol3_delta2"/>
    <property type="match status" value="1"/>
</dbReference>
<dbReference type="PRINTS" id="PR00300">
    <property type="entry name" value="CLPPROTEASEA"/>
</dbReference>
<dbReference type="CDD" id="cd18137">
    <property type="entry name" value="HLD_clamp_pol_III_gamma_tau"/>
    <property type="match status" value="1"/>
</dbReference>
<keyword evidence="3 11" id="KW-0548">Nucleotidyltransferase</keyword>
<dbReference type="EMBL" id="LR215036">
    <property type="protein sequence ID" value="VEU75032.1"/>
    <property type="molecule type" value="Genomic_DNA"/>
</dbReference>
<keyword evidence="5" id="KW-0479">Metal-binding</keyword>
<comment type="catalytic activity">
    <reaction evidence="10 11">
        <text>DNA(n) + a 2'-deoxyribonucleoside 5'-triphosphate = DNA(n+1) + diphosphate</text>
        <dbReference type="Rhea" id="RHEA:22508"/>
        <dbReference type="Rhea" id="RHEA-COMP:17339"/>
        <dbReference type="Rhea" id="RHEA-COMP:17340"/>
        <dbReference type="ChEBI" id="CHEBI:33019"/>
        <dbReference type="ChEBI" id="CHEBI:61560"/>
        <dbReference type="ChEBI" id="CHEBI:173112"/>
        <dbReference type="EC" id="2.7.7.7"/>
    </reaction>
</comment>
<evidence type="ECO:0000256" key="9">
    <source>
        <dbReference type="ARBA" id="ARBA00022932"/>
    </source>
</evidence>
<gene>
    <name evidence="11 13" type="primary">dnaX</name>
    <name evidence="13" type="ORF">NCTC10181_00907</name>
</gene>
<evidence type="ECO:0000313" key="13">
    <source>
        <dbReference type="EMBL" id="VEU75032.1"/>
    </source>
</evidence>
<comment type="function">
    <text evidence="11">DNA polymerase III is a complex, multichain enzyme responsible for most of the replicative synthesis in bacteria. This DNA polymerase also exhibits 3' to 5' exonuclease activity.</text>
</comment>
<evidence type="ECO:0000256" key="2">
    <source>
        <dbReference type="ARBA" id="ARBA00022679"/>
    </source>
</evidence>